<evidence type="ECO:0000256" key="1">
    <source>
        <dbReference type="SAM" id="SignalP"/>
    </source>
</evidence>
<organism evidence="3 4">
    <name type="scientific">Haloflavibacter putidus</name>
    <dbReference type="NCBI Taxonomy" id="2576776"/>
    <lineage>
        <taxon>Bacteria</taxon>
        <taxon>Pseudomonadati</taxon>
        <taxon>Bacteroidota</taxon>
        <taxon>Flavobacteriia</taxon>
        <taxon>Flavobacteriales</taxon>
        <taxon>Flavobacteriaceae</taxon>
        <taxon>Haloflavibacter</taxon>
    </lineage>
</organism>
<dbReference type="InterPro" id="IPR021533">
    <property type="entry name" value="PepSY-like"/>
</dbReference>
<evidence type="ECO:0000313" key="3">
    <source>
        <dbReference type="EMBL" id="TQD40611.1"/>
    </source>
</evidence>
<name>A0A507ZVH7_9FLAO</name>
<accession>A0A507ZVH7</accession>
<dbReference type="Pfam" id="PF11396">
    <property type="entry name" value="PepSY_like"/>
    <property type="match status" value="1"/>
</dbReference>
<evidence type="ECO:0000313" key="4">
    <source>
        <dbReference type="Proteomes" id="UP000317169"/>
    </source>
</evidence>
<dbReference type="RefSeq" id="WP_141420342.1">
    <property type="nucleotide sequence ID" value="NZ_VIAR01000001.1"/>
</dbReference>
<dbReference type="SUPFAM" id="SSF160574">
    <property type="entry name" value="BT0923-like"/>
    <property type="match status" value="1"/>
</dbReference>
<keyword evidence="1" id="KW-0732">Signal</keyword>
<proteinExistence type="predicted"/>
<protein>
    <recommendedName>
        <fullName evidence="2">Putative beta-lactamase-inhibitor-like PepSY-like domain-containing protein</fullName>
    </recommendedName>
</protein>
<feature type="chain" id="PRO_5021490540" description="Putative beta-lactamase-inhibitor-like PepSY-like domain-containing protein" evidence="1">
    <location>
        <begin position="22"/>
        <end position="145"/>
    </location>
</feature>
<comment type="caution">
    <text evidence="3">The sequence shown here is derived from an EMBL/GenBank/DDBJ whole genome shotgun (WGS) entry which is preliminary data.</text>
</comment>
<dbReference type="AlphaFoldDB" id="A0A507ZVH7"/>
<gene>
    <name evidence="3" type="ORF">FKR84_01135</name>
</gene>
<dbReference type="EMBL" id="VIAR01000001">
    <property type="protein sequence ID" value="TQD40611.1"/>
    <property type="molecule type" value="Genomic_DNA"/>
</dbReference>
<feature type="domain" description="Putative beta-lactamase-inhibitor-like PepSY-like" evidence="2">
    <location>
        <begin position="56"/>
        <end position="144"/>
    </location>
</feature>
<sequence length="145" mass="16807">MKRLGISFLLVFFVGTLYGTAQDLNPKEVPSVVVNTFKKEFPKASDVEWELTTNDVYEVEFEIGYFTEYEAWFDANGKMIKYTEELSKSDLPKIVKEYVKTNHASYHIDDAEKIVEGNTTHFKIEIEDGPNEQHLLFDEKGKIKK</sequence>
<dbReference type="Proteomes" id="UP000317169">
    <property type="component" value="Unassembled WGS sequence"/>
</dbReference>
<feature type="signal peptide" evidence="1">
    <location>
        <begin position="1"/>
        <end position="21"/>
    </location>
</feature>
<evidence type="ECO:0000259" key="2">
    <source>
        <dbReference type="Pfam" id="PF11396"/>
    </source>
</evidence>
<dbReference type="Gene3D" id="3.10.450.360">
    <property type="match status" value="1"/>
</dbReference>
<reference evidence="3 4" key="1">
    <citation type="submission" date="2019-06" db="EMBL/GenBank/DDBJ databases">
        <title>Flavibacter putida gen. nov., sp. nov., a novel marine bacterium of the family Flavobacteriaceae isolated from coastal seawater.</title>
        <authorList>
            <person name="Feng X."/>
        </authorList>
    </citation>
    <scope>NUCLEOTIDE SEQUENCE [LARGE SCALE GENOMIC DNA]</scope>
    <source>
        <strain evidence="3 4">PLHSN227</strain>
    </source>
</reference>
<keyword evidence="4" id="KW-1185">Reference proteome</keyword>
<dbReference type="OrthoDB" id="1121502at2"/>